<proteinExistence type="predicted"/>
<organism evidence="3 4">
    <name type="scientific">Roseateles amylovorans</name>
    <dbReference type="NCBI Taxonomy" id="2978473"/>
    <lineage>
        <taxon>Bacteria</taxon>
        <taxon>Pseudomonadati</taxon>
        <taxon>Pseudomonadota</taxon>
        <taxon>Betaproteobacteria</taxon>
        <taxon>Burkholderiales</taxon>
        <taxon>Sphaerotilaceae</taxon>
        <taxon>Roseateles</taxon>
    </lineage>
</organism>
<dbReference type="InterPro" id="IPR050789">
    <property type="entry name" value="Diverse_Enzym_Activities"/>
</dbReference>
<evidence type="ECO:0000259" key="2">
    <source>
        <dbReference type="Pfam" id="PF00144"/>
    </source>
</evidence>
<keyword evidence="4" id="KW-1185">Reference proteome</keyword>
<dbReference type="Pfam" id="PF00144">
    <property type="entry name" value="Beta-lactamase"/>
    <property type="match status" value="1"/>
</dbReference>
<dbReference type="Proteomes" id="UP001064933">
    <property type="component" value="Chromosome"/>
</dbReference>
<dbReference type="InterPro" id="IPR012338">
    <property type="entry name" value="Beta-lactam/transpept-like"/>
</dbReference>
<evidence type="ECO:0000313" key="4">
    <source>
        <dbReference type="Proteomes" id="UP001064933"/>
    </source>
</evidence>
<feature type="domain" description="Beta-lactamase-related" evidence="2">
    <location>
        <begin position="46"/>
        <end position="333"/>
    </location>
</feature>
<name>A0ABY6AWN2_9BURK</name>
<evidence type="ECO:0000256" key="1">
    <source>
        <dbReference type="SAM" id="MobiDB-lite"/>
    </source>
</evidence>
<evidence type="ECO:0000313" key="3">
    <source>
        <dbReference type="EMBL" id="UXH77318.1"/>
    </source>
</evidence>
<dbReference type="PANTHER" id="PTHR43283">
    <property type="entry name" value="BETA-LACTAMASE-RELATED"/>
    <property type="match status" value="1"/>
</dbReference>
<dbReference type="SUPFAM" id="SSF56601">
    <property type="entry name" value="beta-lactamase/transpeptidase-like"/>
    <property type="match status" value="1"/>
</dbReference>
<reference evidence="3" key="1">
    <citation type="submission" date="2022-10" db="EMBL/GenBank/DDBJ databases">
        <title>Characterization and whole genome sequencing of a new Roseateles species, isolated from fresh water.</title>
        <authorList>
            <person name="Guliayeva D.Y."/>
            <person name="Akhremchuk A.E."/>
            <person name="Sikolenko M.A."/>
            <person name="Valentovich L.N."/>
            <person name="Sidarenka A.V."/>
        </authorList>
    </citation>
    <scope>NUCLEOTIDE SEQUENCE</scope>
    <source>
        <strain evidence="3">BIM B-1768</strain>
    </source>
</reference>
<feature type="region of interest" description="Disordered" evidence="1">
    <location>
        <begin position="371"/>
        <end position="390"/>
    </location>
</feature>
<dbReference type="EMBL" id="CP104562">
    <property type="protein sequence ID" value="UXH77318.1"/>
    <property type="molecule type" value="Genomic_DNA"/>
</dbReference>
<dbReference type="RefSeq" id="WP_261757062.1">
    <property type="nucleotide sequence ID" value="NZ_CP104562.2"/>
</dbReference>
<dbReference type="Gene3D" id="3.40.710.10">
    <property type="entry name" value="DD-peptidase/beta-lactamase superfamily"/>
    <property type="match status" value="1"/>
</dbReference>
<accession>A0ABY6AWN2</accession>
<feature type="region of interest" description="Disordered" evidence="1">
    <location>
        <begin position="344"/>
        <end position="365"/>
    </location>
</feature>
<dbReference type="InterPro" id="IPR001466">
    <property type="entry name" value="Beta-lactam-related"/>
</dbReference>
<protein>
    <submittedName>
        <fullName evidence="3">Beta-lactamase family protein</fullName>
    </submittedName>
</protein>
<feature type="compositionally biased region" description="Low complexity" evidence="1">
    <location>
        <begin position="371"/>
        <end position="381"/>
    </location>
</feature>
<gene>
    <name evidence="3" type="ORF">N4261_20255</name>
</gene>
<sequence>MAGLLAGCQSQSPAQATSGPLDPVDVVLAAALRDWHGDTRGDLRGIVVMRSGRIVAERYDNGASPDSLNDIRSAGKSVTALLATLAVERGAIPDIDAPLKRLWPASSDTAVGEVPLSAALTMQSGLDAFDDDPASPGNENKMDEAPDPIAFALAVPRAQAPGLVYRYNSLTAYLVGVAVTQATGQRLSDFADVQLFRPLGITQWRWAQDKAGQTKGQGNLWLSARSMARIGELVRCEGRYRGNQLVSAAGIAALLAPRVPIGEDDPYADSYGRFWYFKALPIGGETVPVHFASGNGGNKIYVIPTRNLVVAITSSAYGQGYGQRRSQAILQALLTAAQRGAVGARSTSGSAGSGSTRSSVPSSATSLSAGAAAATTAAASPTAPPGCGGD</sequence>
<dbReference type="PANTHER" id="PTHR43283:SF7">
    <property type="entry name" value="BETA-LACTAMASE-RELATED DOMAIN-CONTAINING PROTEIN"/>
    <property type="match status" value="1"/>
</dbReference>